<organism evidence="4 5">
    <name type="scientific">Periplaneta americana</name>
    <name type="common">American cockroach</name>
    <name type="synonym">Blatta americana</name>
    <dbReference type="NCBI Taxonomy" id="6978"/>
    <lineage>
        <taxon>Eukaryota</taxon>
        <taxon>Metazoa</taxon>
        <taxon>Ecdysozoa</taxon>
        <taxon>Arthropoda</taxon>
        <taxon>Hexapoda</taxon>
        <taxon>Insecta</taxon>
        <taxon>Pterygota</taxon>
        <taxon>Neoptera</taxon>
        <taxon>Polyneoptera</taxon>
        <taxon>Dictyoptera</taxon>
        <taxon>Blattodea</taxon>
        <taxon>Blattoidea</taxon>
        <taxon>Blattidae</taxon>
        <taxon>Blattinae</taxon>
        <taxon>Periplaneta</taxon>
    </lineage>
</organism>
<feature type="region of interest" description="Disordered" evidence="2">
    <location>
        <begin position="20"/>
        <end position="44"/>
    </location>
</feature>
<dbReference type="PROSITE" id="PS50158">
    <property type="entry name" value="ZF_CCHC"/>
    <property type="match status" value="2"/>
</dbReference>
<keyword evidence="5" id="KW-1185">Reference proteome</keyword>
<reference evidence="4 5" key="1">
    <citation type="journal article" date="2022" name="Allergy">
        <title>Genome assembly and annotation of Periplaneta americana reveal a comprehensive cockroach allergen profile.</title>
        <authorList>
            <person name="Wang L."/>
            <person name="Xiong Q."/>
            <person name="Saelim N."/>
            <person name="Wang L."/>
            <person name="Nong W."/>
            <person name="Wan A.T."/>
            <person name="Shi M."/>
            <person name="Liu X."/>
            <person name="Cao Q."/>
            <person name="Hui J.H.L."/>
            <person name="Sookrung N."/>
            <person name="Leung T.F."/>
            <person name="Tungtrongchitr A."/>
            <person name="Tsui S.K.W."/>
        </authorList>
    </citation>
    <scope>NUCLEOTIDE SEQUENCE [LARGE SCALE GENOMIC DNA]</scope>
    <source>
        <strain evidence="4">PWHHKU_190912</strain>
    </source>
</reference>
<dbReference type="SUPFAM" id="SSF57756">
    <property type="entry name" value="Retrovirus zinc finger-like domains"/>
    <property type="match status" value="1"/>
</dbReference>
<evidence type="ECO:0000313" key="5">
    <source>
        <dbReference type="Proteomes" id="UP001148838"/>
    </source>
</evidence>
<dbReference type="Gene3D" id="4.10.60.10">
    <property type="entry name" value="Zinc finger, CCHC-type"/>
    <property type="match status" value="1"/>
</dbReference>
<gene>
    <name evidence="4" type="ORF">ANN_24888</name>
</gene>
<dbReference type="Proteomes" id="UP001148838">
    <property type="component" value="Unassembled WGS sequence"/>
</dbReference>
<evidence type="ECO:0000256" key="1">
    <source>
        <dbReference type="PROSITE-ProRule" id="PRU00047"/>
    </source>
</evidence>
<feature type="domain" description="CCHC-type" evidence="3">
    <location>
        <begin position="55"/>
        <end position="68"/>
    </location>
</feature>
<evidence type="ECO:0000256" key="2">
    <source>
        <dbReference type="SAM" id="MobiDB-lite"/>
    </source>
</evidence>
<sequence length="87" mass="9669">MKFPFAVEIVLEEESALVSGQKRFPPKEESRHFSSKTQGPKTAGLRTHGINVITCFKCLKEGHIAKECHLRVKCAKCGNEGHSARDC</sequence>
<protein>
    <recommendedName>
        <fullName evidence="3">CCHC-type domain-containing protein</fullName>
    </recommendedName>
</protein>
<accession>A0ABQ8S070</accession>
<proteinExistence type="predicted"/>
<keyword evidence="1" id="KW-0862">Zinc</keyword>
<comment type="caution">
    <text evidence="4">The sequence shown here is derived from an EMBL/GenBank/DDBJ whole genome shotgun (WGS) entry which is preliminary data.</text>
</comment>
<dbReference type="Pfam" id="PF00098">
    <property type="entry name" value="zf-CCHC"/>
    <property type="match status" value="2"/>
</dbReference>
<evidence type="ECO:0000259" key="3">
    <source>
        <dbReference type="PROSITE" id="PS50158"/>
    </source>
</evidence>
<dbReference type="EMBL" id="JAJSOF020000038">
    <property type="protein sequence ID" value="KAJ4427270.1"/>
    <property type="molecule type" value="Genomic_DNA"/>
</dbReference>
<dbReference type="InterPro" id="IPR001878">
    <property type="entry name" value="Znf_CCHC"/>
</dbReference>
<dbReference type="SMART" id="SM00343">
    <property type="entry name" value="ZnF_C2HC"/>
    <property type="match status" value="2"/>
</dbReference>
<keyword evidence="1" id="KW-0479">Metal-binding</keyword>
<evidence type="ECO:0000313" key="4">
    <source>
        <dbReference type="EMBL" id="KAJ4427270.1"/>
    </source>
</evidence>
<feature type="domain" description="CCHC-type" evidence="3">
    <location>
        <begin position="73"/>
        <end position="87"/>
    </location>
</feature>
<dbReference type="InterPro" id="IPR036875">
    <property type="entry name" value="Znf_CCHC_sf"/>
</dbReference>
<name>A0ABQ8S070_PERAM</name>
<keyword evidence="1" id="KW-0863">Zinc-finger</keyword>